<evidence type="ECO:0000256" key="4">
    <source>
        <dbReference type="ARBA" id="ARBA00023140"/>
    </source>
</evidence>
<dbReference type="InterPro" id="IPR042099">
    <property type="entry name" value="ANL_N_sf"/>
</dbReference>
<reference evidence="8" key="1">
    <citation type="submission" date="2025-08" db="UniProtKB">
        <authorList>
            <consortium name="RefSeq"/>
        </authorList>
    </citation>
    <scope>IDENTIFICATION</scope>
    <source>
        <tissue evidence="8">Silk gland</tissue>
    </source>
</reference>
<dbReference type="PANTHER" id="PTHR24096:SF149">
    <property type="entry name" value="AMP-BINDING DOMAIN-CONTAINING PROTEIN-RELATED"/>
    <property type="match status" value="1"/>
</dbReference>
<comment type="subcellular location">
    <subcellularLocation>
        <location evidence="1">Peroxisome</location>
    </subcellularLocation>
</comment>
<dbReference type="GeneID" id="114252626"/>
<evidence type="ECO:0000313" key="7">
    <source>
        <dbReference type="Proteomes" id="UP000504629"/>
    </source>
</evidence>
<dbReference type="InterPro" id="IPR020845">
    <property type="entry name" value="AMP-binding_CS"/>
</dbReference>
<dbReference type="SUPFAM" id="SSF56801">
    <property type="entry name" value="Acetyl-CoA synthetase-like"/>
    <property type="match status" value="1"/>
</dbReference>
<dbReference type="PROSITE" id="PS00455">
    <property type="entry name" value="AMP_BINDING"/>
    <property type="match status" value="1"/>
</dbReference>
<gene>
    <name evidence="8" type="primary">LOC114252626</name>
</gene>
<evidence type="ECO:0000259" key="6">
    <source>
        <dbReference type="Pfam" id="PF13193"/>
    </source>
</evidence>
<feature type="domain" description="AMP-binding enzyme C-terminal" evidence="6">
    <location>
        <begin position="441"/>
        <end position="517"/>
    </location>
</feature>
<keyword evidence="4" id="KW-0576">Peroxisome</keyword>
<protein>
    <submittedName>
        <fullName evidence="8">Luciferin 4-monooxygenase-like</fullName>
    </submittedName>
</protein>
<evidence type="ECO:0000259" key="5">
    <source>
        <dbReference type="Pfam" id="PF00501"/>
    </source>
</evidence>
<keyword evidence="3" id="KW-0436">Ligase</keyword>
<feature type="domain" description="AMP-dependent synthetase/ligase" evidence="5">
    <location>
        <begin position="33"/>
        <end position="391"/>
    </location>
</feature>
<accession>A0A6J2KKX0</accession>
<dbReference type="Gene3D" id="3.30.300.30">
    <property type="match status" value="1"/>
</dbReference>
<organism evidence="7 8">
    <name type="scientific">Bombyx mandarina</name>
    <name type="common">Wild silk moth</name>
    <name type="synonym">Wild silkworm</name>
    <dbReference type="NCBI Taxonomy" id="7092"/>
    <lineage>
        <taxon>Eukaryota</taxon>
        <taxon>Metazoa</taxon>
        <taxon>Ecdysozoa</taxon>
        <taxon>Arthropoda</taxon>
        <taxon>Hexapoda</taxon>
        <taxon>Insecta</taxon>
        <taxon>Pterygota</taxon>
        <taxon>Neoptera</taxon>
        <taxon>Endopterygota</taxon>
        <taxon>Lepidoptera</taxon>
        <taxon>Glossata</taxon>
        <taxon>Ditrysia</taxon>
        <taxon>Bombycoidea</taxon>
        <taxon>Bombycidae</taxon>
        <taxon>Bombycinae</taxon>
        <taxon>Bombyx</taxon>
    </lineage>
</organism>
<proteinExistence type="inferred from homology"/>
<dbReference type="GO" id="GO:0005777">
    <property type="term" value="C:peroxisome"/>
    <property type="evidence" value="ECO:0007669"/>
    <property type="project" value="UniProtKB-SubCell"/>
</dbReference>
<dbReference type="Pfam" id="PF00501">
    <property type="entry name" value="AMP-binding"/>
    <property type="match status" value="1"/>
</dbReference>
<dbReference type="FunFam" id="3.30.300.30:FF:000007">
    <property type="entry name" value="4-coumarate--CoA ligase 2"/>
    <property type="match status" value="1"/>
</dbReference>
<evidence type="ECO:0000256" key="2">
    <source>
        <dbReference type="ARBA" id="ARBA00006432"/>
    </source>
</evidence>
<dbReference type="GO" id="GO:0016405">
    <property type="term" value="F:CoA-ligase activity"/>
    <property type="evidence" value="ECO:0007669"/>
    <property type="project" value="TreeGrafter"/>
</dbReference>
<evidence type="ECO:0000256" key="3">
    <source>
        <dbReference type="ARBA" id="ARBA00022598"/>
    </source>
</evidence>
<keyword evidence="7" id="KW-1185">Reference proteome</keyword>
<dbReference type="Gene3D" id="3.40.50.12780">
    <property type="entry name" value="N-terminal domain of ligase-like"/>
    <property type="match status" value="1"/>
</dbReference>
<evidence type="ECO:0000256" key="1">
    <source>
        <dbReference type="ARBA" id="ARBA00004275"/>
    </source>
</evidence>
<dbReference type="OrthoDB" id="10253869at2759"/>
<dbReference type="InterPro" id="IPR000873">
    <property type="entry name" value="AMP-dep_synth/lig_dom"/>
</dbReference>
<dbReference type="PANTHER" id="PTHR24096">
    <property type="entry name" value="LONG-CHAIN-FATTY-ACID--COA LIGASE"/>
    <property type="match status" value="1"/>
</dbReference>
<dbReference type="KEGG" id="bman:114252626"/>
<dbReference type="RefSeq" id="XP_028042986.1">
    <property type="nucleotide sequence ID" value="XM_028187185.1"/>
</dbReference>
<dbReference type="InterPro" id="IPR025110">
    <property type="entry name" value="AMP-bd_C"/>
</dbReference>
<comment type="similarity">
    <text evidence="2">Belongs to the ATP-dependent AMP-binding enzyme family.</text>
</comment>
<sequence length="535" mass="59342">MEKEKQNAGIIYGEQNFSFPNHMNYGKFLLERLSKEKAKVALINGASGEKLTFGEMTQQIVNIASAIKQLGIGKGDVVAICSENRTEYLTTTIAVLCTGATVTFINSAYSKSEFIHTTKISKPNYIFLSPSAYKEFYVTLKQLNIVQKFFLFGISDDKDVTSFKDLVTKYTHFNDFESKDFNGTDSTSIILYSSGTTGLPKGVKLTHRNLLVTGFQKSFCQKDLVVLTLAPWCNTVGIILTLLNISKNRTVLYLNKFQEDVYLQCIEKYKAGILLMVPPLLVILTKSKLIDKYDVSSVQIMYCGGAPLDSSVMTSIKKRFTGLKHVLQGYGMTETTGALTEEREDSNKLGSVGKVVEGNIVKVVDVETRKTLGPNQNGEICVKGPVLFEDYIGKDINEDLDEDGFYKTGDIAYYDNEGYFYIVDRIKELIKYKAGQVAPSELEAILLQHDAVQDVGVAGAPDPLVGELPTAFVVKKPNSKVTEKELIDFVAARVSSWKQLRGGVRFVNEIPKTGSGKILRRILRDSLTKPPASKL</sequence>
<dbReference type="Proteomes" id="UP000504629">
    <property type="component" value="Unplaced"/>
</dbReference>
<evidence type="ECO:0000313" key="8">
    <source>
        <dbReference type="RefSeq" id="XP_028042986.1"/>
    </source>
</evidence>
<name>A0A6J2KKX0_BOMMA</name>
<dbReference type="InterPro" id="IPR045851">
    <property type="entry name" value="AMP-bd_C_sf"/>
</dbReference>
<dbReference type="Pfam" id="PF13193">
    <property type="entry name" value="AMP-binding_C"/>
    <property type="match status" value="1"/>
</dbReference>
<dbReference type="AlphaFoldDB" id="A0A6J2KKX0"/>